<keyword evidence="1" id="KW-1133">Transmembrane helix</keyword>
<evidence type="ECO:0000313" key="3">
    <source>
        <dbReference type="Proteomes" id="UP000268350"/>
    </source>
</evidence>
<dbReference type="EMBL" id="OUUW01000012">
    <property type="protein sequence ID" value="SPP87614.1"/>
    <property type="molecule type" value="Genomic_DNA"/>
</dbReference>
<keyword evidence="1" id="KW-0812">Transmembrane</keyword>
<dbReference type="OMA" id="YWIYRGF"/>
<name>A0A3B0JZY5_DROGU</name>
<feature type="transmembrane region" description="Helical" evidence="1">
    <location>
        <begin position="96"/>
        <end position="114"/>
    </location>
</feature>
<reference evidence="3" key="1">
    <citation type="submission" date="2018-01" db="EMBL/GenBank/DDBJ databases">
        <authorList>
            <person name="Alioto T."/>
            <person name="Alioto T."/>
        </authorList>
    </citation>
    <scope>NUCLEOTIDE SEQUENCE [LARGE SCALE GENOMIC DNA]</scope>
</reference>
<protein>
    <submittedName>
        <fullName evidence="2">Uncharacterized protein</fullName>
    </submittedName>
</protein>
<dbReference type="OrthoDB" id="7912890at2759"/>
<evidence type="ECO:0000313" key="2">
    <source>
        <dbReference type="EMBL" id="SPP87614.1"/>
    </source>
</evidence>
<dbReference type="AlphaFoldDB" id="A0A3B0JZY5"/>
<organism evidence="2 3">
    <name type="scientific">Drosophila guanche</name>
    <name type="common">Fruit fly</name>
    <dbReference type="NCBI Taxonomy" id="7266"/>
    <lineage>
        <taxon>Eukaryota</taxon>
        <taxon>Metazoa</taxon>
        <taxon>Ecdysozoa</taxon>
        <taxon>Arthropoda</taxon>
        <taxon>Hexapoda</taxon>
        <taxon>Insecta</taxon>
        <taxon>Pterygota</taxon>
        <taxon>Neoptera</taxon>
        <taxon>Endopterygota</taxon>
        <taxon>Diptera</taxon>
        <taxon>Brachycera</taxon>
        <taxon>Muscomorpha</taxon>
        <taxon>Ephydroidea</taxon>
        <taxon>Drosophilidae</taxon>
        <taxon>Drosophila</taxon>
        <taxon>Sophophora</taxon>
    </lineage>
</organism>
<keyword evidence="3" id="KW-1185">Reference proteome</keyword>
<sequence>MGLWSYFGSVKSWTVNHIWRPVTPIAPQEAVVPPNLGEDIRQVVNDEGFENAYETVAPFLMAGLGCWPGYWIFRGLDYHTHRAHIPLPIYINQTFYQAKILQLLIILAGTFTVLNRQRGKRSKMVQT</sequence>
<proteinExistence type="predicted"/>
<keyword evidence="1" id="KW-0472">Membrane</keyword>
<accession>A0A3B0JZY5</accession>
<gene>
    <name evidence="2" type="ORF">DGUA_6G010052</name>
</gene>
<dbReference type="Proteomes" id="UP000268350">
    <property type="component" value="Unassembled WGS sequence"/>
</dbReference>
<evidence type="ECO:0000256" key="1">
    <source>
        <dbReference type="SAM" id="Phobius"/>
    </source>
</evidence>